<reference evidence="11" key="1">
    <citation type="submission" date="2016-11" db="UniProtKB">
        <authorList>
            <consortium name="WormBaseParasite"/>
        </authorList>
    </citation>
    <scope>IDENTIFICATION</scope>
</reference>
<sequence length="378" mass="43432">MPRGVISHNNRSKRTNSNELQSEPGANQYRNINDDDGLTDEQVRRPFAYIITIFNHITAVFHNLLKSVQEEFIQLCRPIGYINTTYLFIHLLFSEEASRDQKVNDEVFEKLEETLESADQSYRKVGAAGKELAADADVLLSMTKLLVNRMHSFKNEKTERVFSYREFAEKVVGFVRIKTQSNRIEGISDATASNSLLLQTIPADKDDEEPNFPSRKYLGKNSDPIPTQQKPKKERILRRKNDKEKAIFLKNMQYTDNEVSASKELDVVRRCMRRVWKDNNTSYIPFYSFVIDPDDFSKTVQNMFYVSFLVKDGQARLELGDDELPQLVKVTSGERVALHVDDRSAVTTNQAIIGFNYDIWEAMVAALDIKFPAIFSAD</sequence>
<evidence type="ECO:0000256" key="1">
    <source>
        <dbReference type="ARBA" id="ARBA00004123"/>
    </source>
</evidence>
<evidence type="ECO:0000256" key="5">
    <source>
        <dbReference type="ARBA" id="ARBA00023204"/>
    </source>
</evidence>
<keyword evidence="6 7" id="KW-0539">Nucleus</keyword>
<feature type="region of interest" description="Disordered" evidence="8">
    <location>
        <begin position="1"/>
        <end position="37"/>
    </location>
</feature>
<feature type="compositionally biased region" description="Polar residues" evidence="8">
    <location>
        <begin position="15"/>
        <end position="31"/>
    </location>
</feature>
<evidence type="ECO:0000256" key="3">
    <source>
        <dbReference type="ARBA" id="ARBA00022763"/>
    </source>
</evidence>
<evidence type="ECO:0000256" key="4">
    <source>
        <dbReference type="ARBA" id="ARBA00023172"/>
    </source>
</evidence>
<dbReference type="AlphaFoldDB" id="A0A1I7XRG5"/>
<dbReference type="Proteomes" id="UP000095283">
    <property type="component" value="Unplaced"/>
</dbReference>
<proteinExistence type="inferred from homology"/>
<keyword evidence="3 7" id="KW-0227">DNA damage</keyword>
<comment type="subunit">
    <text evidence="7">Component of the SMC5-SMC6 complex.</text>
</comment>
<evidence type="ECO:0000256" key="6">
    <source>
        <dbReference type="ARBA" id="ARBA00023242"/>
    </source>
</evidence>
<evidence type="ECO:0000256" key="2">
    <source>
        <dbReference type="ARBA" id="ARBA00008997"/>
    </source>
</evidence>
<name>A0A1I7XRG5_HETBA</name>
<organism evidence="10 11">
    <name type="scientific">Heterorhabditis bacteriophora</name>
    <name type="common">Entomopathogenic nematode worm</name>
    <dbReference type="NCBI Taxonomy" id="37862"/>
    <lineage>
        <taxon>Eukaryota</taxon>
        <taxon>Metazoa</taxon>
        <taxon>Ecdysozoa</taxon>
        <taxon>Nematoda</taxon>
        <taxon>Chromadorea</taxon>
        <taxon>Rhabditida</taxon>
        <taxon>Rhabditina</taxon>
        <taxon>Rhabditomorpha</taxon>
        <taxon>Strongyloidea</taxon>
        <taxon>Heterorhabditidae</taxon>
        <taxon>Heterorhabditis</taxon>
    </lineage>
</organism>
<feature type="domain" description="Non-structural maintenance of chromosome element 4 C-terminal" evidence="9">
    <location>
        <begin position="284"/>
        <end position="374"/>
    </location>
</feature>
<dbReference type="Pfam" id="PF08743">
    <property type="entry name" value="Nse4_C"/>
    <property type="match status" value="1"/>
</dbReference>
<feature type="region of interest" description="Disordered" evidence="8">
    <location>
        <begin position="203"/>
        <end position="234"/>
    </location>
</feature>
<dbReference type="PANTHER" id="PTHR16140:SF0">
    <property type="entry name" value="NON-STRUCTURAL MAINTENANCE OF CHROMOSOMES ELEMENT 4"/>
    <property type="match status" value="1"/>
</dbReference>
<dbReference type="WBParaSite" id="Hba_20081">
    <property type="protein sequence ID" value="Hba_20081"/>
    <property type="gene ID" value="Hba_20081"/>
</dbReference>
<dbReference type="GO" id="GO:0005634">
    <property type="term" value="C:nucleus"/>
    <property type="evidence" value="ECO:0007669"/>
    <property type="project" value="UniProtKB-SubCell"/>
</dbReference>
<keyword evidence="4 7" id="KW-0233">DNA recombination</keyword>
<comment type="subcellular location">
    <subcellularLocation>
        <location evidence="1 7">Nucleus</location>
    </subcellularLocation>
</comment>
<evidence type="ECO:0000313" key="11">
    <source>
        <dbReference type="WBParaSite" id="Hba_20081"/>
    </source>
</evidence>
<accession>A0A1I7XRG5</accession>
<keyword evidence="10" id="KW-1185">Reference proteome</keyword>
<protein>
    <recommendedName>
        <fullName evidence="7">Non-structural maintenance of chromosomes element 4</fullName>
    </recommendedName>
</protein>
<dbReference type="GO" id="GO:0006310">
    <property type="term" value="P:DNA recombination"/>
    <property type="evidence" value="ECO:0007669"/>
    <property type="project" value="UniProtKB-UniRule"/>
</dbReference>
<evidence type="ECO:0000256" key="8">
    <source>
        <dbReference type="SAM" id="MobiDB-lite"/>
    </source>
</evidence>
<dbReference type="PANTHER" id="PTHR16140">
    <property type="entry name" value="NON-STRUCTURAL MAINTENANCE OF CHROMOSOMES ELEMENT 4"/>
    <property type="match status" value="1"/>
</dbReference>
<dbReference type="GO" id="GO:0030915">
    <property type="term" value="C:Smc5-Smc6 complex"/>
    <property type="evidence" value="ECO:0007669"/>
    <property type="project" value="UniProtKB-UniRule"/>
</dbReference>
<evidence type="ECO:0000313" key="10">
    <source>
        <dbReference type="Proteomes" id="UP000095283"/>
    </source>
</evidence>
<comment type="similarity">
    <text evidence="2 7">Belongs to the NSE4 family.</text>
</comment>
<comment type="function">
    <text evidence="7">Component of the SMC5-SMC6 complex, that promotes sister chromatid alignment after DNA damage and facilitates double-stranded DNA breaks (DSBs) repair via homologous recombination between sister chromatids.</text>
</comment>
<evidence type="ECO:0000256" key="7">
    <source>
        <dbReference type="RuleBase" id="RU365071"/>
    </source>
</evidence>
<dbReference type="InterPro" id="IPR027786">
    <property type="entry name" value="Nse4/EID"/>
</dbReference>
<evidence type="ECO:0000259" key="9">
    <source>
        <dbReference type="Pfam" id="PF08743"/>
    </source>
</evidence>
<keyword evidence="5 7" id="KW-0234">DNA repair</keyword>
<dbReference type="GO" id="GO:0006281">
    <property type="term" value="P:DNA repair"/>
    <property type="evidence" value="ECO:0007669"/>
    <property type="project" value="UniProtKB-UniRule"/>
</dbReference>
<dbReference type="InterPro" id="IPR014854">
    <property type="entry name" value="Nse4_C"/>
</dbReference>